<dbReference type="AlphaFoldDB" id="B5Y689"/>
<gene>
    <name evidence="1" type="ordered locus">COPRO5265_1510</name>
</gene>
<evidence type="ECO:0000313" key="2">
    <source>
        <dbReference type="Proteomes" id="UP000001732"/>
    </source>
</evidence>
<keyword evidence="2" id="KW-1185">Reference proteome</keyword>
<dbReference type="HOGENOM" id="CLU_2952521_0_0_9"/>
<sequence length="59" mass="6509">MTEFEHPPRETAIKVITKIEADTTSTTNATLLTFFIFSNEGSFVQVLFLPPVPLPSLVA</sequence>
<dbReference type="Proteomes" id="UP000001732">
    <property type="component" value="Chromosome"/>
</dbReference>
<accession>B5Y689</accession>
<dbReference type="KEGG" id="cpo:COPRO5265_1510"/>
<reference evidence="2" key="1">
    <citation type="submission" date="2008-08" db="EMBL/GenBank/DDBJ databases">
        <title>The complete genome sequence of Coprothermobacter proteolyticus strain ATCC 5245 / DSM 5265 / BT.</title>
        <authorList>
            <person name="Dodson R.J."/>
            <person name="Durkin A.S."/>
            <person name="Wu M."/>
            <person name="Eisen J."/>
            <person name="Sutton G."/>
        </authorList>
    </citation>
    <scope>NUCLEOTIDE SEQUENCE [LARGE SCALE GENOMIC DNA]</scope>
    <source>
        <strain evidence="2">ATCC 35245 / DSM 5265 / OCM 4 / BT</strain>
    </source>
</reference>
<reference evidence="1 2" key="2">
    <citation type="journal article" date="2014" name="Genome Announc.">
        <title>Complete Genome Sequence of Coprothermobacter proteolyticus DSM 5265.</title>
        <authorList>
            <person name="Alexiev A."/>
            <person name="Coil D.A."/>
            <person name="Badger J.H."/>
            <person name="Enticknap J."/>
            <person name="Ward N."/>
            <person name="Robb F.T."/>
            <person name="Eisen J.A."/>
        </authorList>
    </citation>
    <scope>NUCLEOTIDE SEQUENCE [LARGE SCALE GENOMIC DNA]</scope>
    <source>
        <strain evidence="2">ATCC 35245 / DSM 5265 / OCM 4 / BT</strain>
    </source>
</reference>
<name>B5Y689_COPPD</name>
<dbReference type="EMBL" id="CP001145">
    <property type="protein sequence ID" value="ACI17928.1"/>
    <property type="molecule type" value="Genomic_DNA"/>
</dbReference>
<proteinExistence type="predicted"/>
<organism evidence="1 2">
    <name type="scientific">Coprothermobacter proteolyticus (strain ATCC 35245 / DSM 5265 / OCM 4 / BT)</name>
    <dbReference type="NCBI Taxonomy" id="309798"/>
    <lineage>
        <taxon>Bacteria</taxon>
        <taxon>Pseudomonadati</taxon>
        <taxon>Coprothermobacterota</taxon>
        <taxon>Coprothermobacteria</taxon>
        <taxon>Coprothermobacterales</taxon>
        <taxon>Coprothermobacteraceae</taxon>
        <taxon>Coprothermobacter</taxon>
    </lineage>
</organism>
<protein>
    <submittedName>
        <fullName evidence="1">Uncharacterized protein</fullName>
    </submittedName>
</protein>
<evidence type="ECO:0000313" key="1">
    <source>
        <dbReference type="EMBL" id="ACI17928.1"/>
    </source>
</evidence>